<evidence type="ECO:0000259" key="17">
    <source>
        <dbReference type="Pfam" id="PF03104"/>
    </source>
</evidence>
<dbReference type="Gene3D" id="3.90.1600.10">
    <property type="entry name" value="Palm domain of DNA polymerase"/>
    <property type="match status" value="1"/>
</dbReference>
<evidence type="ECO:0000256" key="7">
    <source>
        <dbReference type="ARBA" id="ARBA00022723"/>
    </source>
</evidence>
<evidence type="ECO:0000259" key="18">
    <source>
        <dbReference type="Pfam" id="PF24055"/>
    </source>
</evidence>
<keyword evidence="12" id="KW-0539">Nucleus</keyword>
<feature type="compositionally biased region" description="Acidic residues" evidence="15">
    <location>
        <begin position="44"/>
        <end position="56"/>
    </location>
</feature>
<dbReference type="InterPro" id="IPR006133">
    <property type="entry name" value="DNA-dir_DNA_pol_B_exonuc"/>
</dbReference>
<feature type="region of interest" description="Disordered" evidence="15">
    <location>
        <begin position="1"/>
        <end position="107"/>
    </location>
</feature>
<comment type="catalytic activity">
    <reaction evidence="13 14">
        <text>DNA(n) + a 2'-deoxyribonucleoside 5'-triphosphate = DNA(n+1) + diphosphate</text>
        <dbReference type="Rhea" id="RHEA:22508"/>
        <dbReference type="Rhea" id="RHEA-COMP:17339"/>
        <dbReference type="Rhea" id="RHEA-COMP:17340"/>
        <dbReference type="ChEBI" id="CHEBI:33019"/>
        <dbReference type="ChEBI" id="CHEBI:61560"/>
        <dbReference type="ChEBI" id="CHEBI:173112"/>
        <dbReference type="EC" id="2.7.7.7"/>
    </reaction>
</comment>
<evidence type="ECO:0000313" key="20">
    <source>
        <dbReference type="Proteomes" id="UP000660262"/>
    </source>
</evidence>
<evidence type="ECO:0000256" key="6">
    <source>
        <dbReference type="ARBA" id="ARBA00022722"/>
    </source>
</evidence>
<feature type="domain" description="DNA polymerase delta/zeta catalytic subunit N-terminal" evidence="18">
    <location>
        <begin position="192"/>
        <end position="271"/>
    </location>
</feature>
<dbReference type="InterPro" id="IPR050240">
    <property type="entry name" value="DNA_pol_type-B"/>
</dbReference>
<dbReference type="PANTHER" id="PTHR10322:SF23">
    <property type="entry name" value="DNA POLYMERASE DELTA CATALYTIC SUBUNIT"/>
    <property type="match status" value="1"/>
</dbReference>
<dbReference type="Gene3D" id="1.10.132.60">
    <property type="entry name" value="DNA polymerase family B, C-terminal domain"/>
    <property type="match status" value="1"/>
</dbReference>
<dbReference type="FunFam" id="3.30.420.10:FF:000004">
    <property type="entry name" value="DNA polymerase"/>
    <property type="match status" value="1"/>
</dbReference>
<dbReference type="Pfam" id="PF24055">
    <property type="entry name" value="POL3_N"/>
    <property type="match status" value="1"/>
</dbReference>
<feature type="compositionally biased region" description="Low complexity" evidence="15">
    <location>
        <begin position="68"/>
        <end position="78"/>
    </location>
</feature>
<dbReference type="CDD" id="cd05777">
    <property type="entry name" value="DNA_polB_delta_exo"/>
    <property type="match status" value="1"/>
</dbReference>
<dbReference type="InterPro" id="IPR042087">
    <property type="entry name" value="DNA_pol_B_thumb"/>
</dbReference>
<dbReference type="Pfam" id="PF00136">
    <property type="entry name" value="DNA_pol_B"/>
    <property type="match status" value="1"/>
</dbReference>
<gene>
    <name evidence="19" type="ORF">PPROV_000796800</name>
</gene>
<dbReference type="Gene3D" id="3.30.420.10">
    <property type="entry name" value="Ribonuclease H-like superfamily/Ribonuclease H"/>
    <property type="match status" value="1"/>
</dbReference>
<evidence type="ECO:0000256" key="5">
    <source>
        <dbReference type="ARBA" id="ARBA00022705"/>
    </source>
</evidence>
<dbReference type="NCBIfam" id="TIGR00592">
    <property type="entry name" value="pol2"/>
    <property type="match status" value="1"/>
</dbReference>
<dbReference type="GO" id="GO:0046872">
    <property type="term" value="F:metal ion binding"/>
    <property type="evidence" value="ECO:0007669"/>
    <property type="project" value="UniProtKB-KW"/>
</dbReference>
<dbReference type="Pfam" id="PF03104">
    <property type="entry name" value="DNA_pol_B_exo1"/>
    <property type="match status" value="1"/>
</dbReference>
<dbReference type="EMBL" id="BNJQ01000024">
    <property type="protein sequence ID" value="GHP09231.1"/>
    <property type="molecule type" value="Genomic_DNA"/>
</dbReference>
<evidence type="ECO:0000256" key="8">
    <source>
        <dbReference type="ARBA" id="ARBA00022801"/>
    </source>
</evidence>
<dbReference type="PROSITE" id="PS00116">
    <property type="entry name" value="DNA_POLYMERASE_B"/>
    <property type="match status" value="1"/>
</dbReference>
<dbReference type="GO" id="GO:0045004">
    <property type="term" value="P:DNA replication proofreading"/>
    <property type="evidence" value="ECO:0007669"/>
    <property type="project" value="TreeGrafter"/>
</dbReference>
<evidence type="ECO:0000256" key="4">
    <source>
        <dbReference type="ARBA" id="ARBA00022695"/>
    </source>
</evidence>
<dbReference type="SUPFAM" id="SSF56672">
    <property type="entry name" value="DNA/RNA polymerases"/>
    <property type="match status" value="1"/>
</dbReference>
<evidence type="ECO:0000256" key="15">
    <source>
        <dbReference type="SAM" id="MobiDB-lite"/>
    </source>
</evidence>
<proteinExistence type="inferred from homology"/>
<sequence>MKRSSHAASQEAAAGPSAAAAGGGLSSKKPKAEAAAAPPGGDVPVDDDMDDLELLAELEAMDHEENNAQQKQQKQQQPPEEEDAEDDDHKAAATAAPPKPHVETKALSGSVDLAMLKRSWARPRIPRHLRNDTTTERVGNAPLRMMQMDLDYIVAPPHHALSREHAGTPETPVVRIFGVTDEGNSVCAFVHGFEPYFYVPAPPNFTPDDVPGFREALNARVGEAQRSAASRGQPTVYVRRVTLEKKQSFMNYQAAGLRPFLKIVMSLPNMVAPARSIMERGLRFGDNQEWACTTYESNVLYALRFMIDQDISGGQWVELAENKYRILPNTRAGGGAASTRAPTGANAPKTACQVEVHVNYRDIAPKDPMDGDWGRIAPMRILSFDIECSAQGFPEAEKNPVIQIASILTVQGQSKDTPLAKVVMTLGTCSDIAGAQVLQFEDERNLLRAFRDLVLCFDPDLITGYNIQNFDVPYLLDRAAAIGCQDFCYLSRLLGVRTKTRDTVFSSKAHGTRESKEANLEGRVCFDVMQAVQRDYKLSSYTLNAVAAHFLGDQKEDVHHSIIADLQNGNADTRARLARYCIKDALLPQRLLDKLMYVYNYVEMARVTGVPLSYLLGRGQMIKVLSQLMRKGKTLSLVVPNLGHQGGGAQGGDDTYEGATVLDAKSGFYTEPVATLDFASLYPSIMQAHNLCYTTLVRKEEVKNFSPDQIERTPTGDVFVRPSVREGVLPQILTELLSARKRAKADLKKEKDPFKKAVLDGRQLALKVSANSVYGFTGATVGKLPCLEISSSTTAFGRQMIEHTKNLVEKKYNKANGYEYDSEVVYGDTDSVFVKFGNPDVAESMRLGEEAAILITETFMKPIKLEFEKVYSPLLLVSKKRYAGLIYTNPDTSKGPDKMDMKGLETVRRDNCGLVRSVLNNVLNKLLYDQDPDAAVAYVKRVISDLLQNKVDLSLLIVSKQLSKREYAAAQPHVLLADRMAKRDPLTAPNIGDRVPYVIVSGTKNSKMSENAEDPIYVLENNVPIDNSYYLENQLKNPLTRLLEPVIGSKGVNDVFHGAHTRRVTQKMPKTGGLMAFAVKTFTCLGPGCRVPIPKKDEAISKAFCRQCLTDPRRVTLGYLNCLGACNEAETRRCKLIVEHARVHELSPFVDNLCASRDCPLYFACKKAEVDHKEKCVIMERFT</sequence>
<dbReference type="OrthoDB" id="2414538at2759"/>
<feature type="compositionally biased region" description="Low complexity" evidence="15">
    <location>
        <begin position="1"/>
        <end position="20"/>
    </location>
</feature>
<dbReference type="GO" id="GO:0003887">
    <property type="term" value="F:DNA-directed DNA polymerase activity"/>
    <property type="evidence" value="ECO:0007669"/>
    <property type="project" value="UniProtKB-KW"/>
</dbReference>
<protein>
    <recommendedName>
        <fullName evidence="14">DNA polymerase</fullName>
        <ecNumber evidence="14">2.7.7.7</ecNumber>
    </recommendedName>
</protein>
<evidence type="ECO:0000313" key="19">
    <source>
        <dbReference type="EMBL" id="GHP09231.1"/>
    </source>
</evidence>
<dbReference type="GO" id="GO:0043625">
    <property type="term" value="C:delta DNA polymerase complex"/>
    <property type="evidence" value="ECO:0007669"/>
    <property type="project" value="UniProtKB-ARBA"/>
</dbReference>
<dbReference type="AlphaFoldDB" id="A0A830HUT8"/>
<keyword evidence="5 14" id="KW-0235">DNA replication</keyword>
<dbReference type="PANTHER" id="PTHR10322">
    <property type="entry name" value="DNA POLYMERASE CATALYTIC SUBUNIT"/>
    <property type="match status" value="1"/>
</dbReference>
<evidence type="ECO:0000256" key="13">
    <source>
        <dbReference type="ARBA" id="ARBA00049244"/>
    </source>
</evidence>
<dbReference type="InterPro" id="IPR043502">
    <property type="entry name" value="DNA/RNA_pol_sf"/>
</dbReference>
<dbReference type="EC" id="2.7.7.7" evidence="14"/>
<dbReference type="InterPro" id="IPR017964">
    <property type="entry name" value="DNA-dir_DNA_pol_B_CS"/>
</dbReference>
<evidence type="ECO:0000256" key="3">
    <source>
        <dbReference type="ARBA" id="ARBA00022679"/>
    </source>
</evidence>
<evidence type="ECO:0000256" key="9">
    <source>
        <dbReference type="ARBA" id="ARBA00022839"/>
    </source>
</evidence>
<evidence type="ECO:0000256" key="11">
    <source>
        <dbReference type="ARBA" id="ARBA00023125"/>
    </source>
</evidence>
<organism evidence="19 20">
    <name type="scientific">Pycnococcus provasolii</name>
    <dbReference type="NCBI Taxonomy" id="41880"/>
    <lineage>
        <taxon>Eukaryota</taxon>
        <taxon>Viridiplantae</taxon>
        <taxon>Chlorophyta</taxon>
        <taxon>Pseudoscourfieldiophyceae</taxon>
        <taxon>Pseudoscourfieldiales</taxon>
        <taxon>Pycnococcaceae</taxon>
        <taxon>Pycnococcus</taxon>
    </lineage>
</organism>
<dbReference type="InterPro" id="IPR036397">
    <property type="entry name" value="RNaseH_sf"/>
</dbReference>
<feature type="domain" description="DNA-directed DNA polymerase family B exonuclease" evidence="17">
    <location>
        <begin position="292"/>
        <end position="546"/>
    </location>
</feature>
<dbReference type="GO" id="GO:0003677">
    <property type="term" value="F:DNA binding"/>
    <property type="evidence" value="ECO:0007669"/>
    <property type="project" value="UniProtKB-KW"/>
</dbReference>
<evidence type="ECO:0000256" key="14">
    <source>
        <dbReference type="RuleBase" id="RU000442"/>
    </source>
</evidence>
<comment type="caution">
    <text evidence="19">The sequence shown here is derived from an EMBL/GenBank/DDBJ whole genome shotgun (WGS) entry which is preliminary data.</text>
</comment>
<dbReference type="InterPro" id="IPR056435">
    <property type="entry name" value="DPOD/Z_N"/>
</dbReference>
<dbReference type="GO" id="GO:0006287">
    <property type="term" value="P:base-excision repair, gap-filling"/>
    <property type="evidence" value="ECO:0007669"/>
    <property type="project" value="TreeGrafter"/>
</dbReference>
<keyword evidence="8" id="KW-0378">Hydrolase</keyword>
<keyword evidence="10 14" id="KW-0239">DNA-directed DNA polymerase</keyword>
<dbReference type="PRINTS" id="PR00106">
    <property type="entry name" value="DNAPOLB"/>
</dbReference>
<feature type="domain" description="DNA-directed DNA polymerase family B multifunctional" evidence="16">
    <location>
        <begin position="610"/>
        <end position="1045"/>
    </location>
</feature>
<dbReference type="SMART" id="SM00486">
    <property type="entry name" value="POLBc"/>
    <property type="match status" value="1"/>
</dbReference>
<feature type="compositionally biased region" description="Low complexity" evidence="15">
    <location>
        <begin position="33"/>
        <end position="43"/>
    </location>
</feature>
<keyword evidence="11 14" id="KW-0238">DNA-binding</keyword>
<reference evidence="19" key="1">
    <citation type="submission" date="2020-10" db="EMBL/GenBank/DDBJ databases">
        <title>Unveiling of a novel bifunctional photoreceptor, Dualchrome1, isolated from a cosmopolitan green alga.</title>
        <authorList>
            <person name="Suzuki S."/>
            <person name="Kawachi M."/>
        </authorList>
    </citation>
    <scope>NUCLEOTIDE SEQUENCE</scope>
    <source>
        <strain evidence="19">NIES 2893</strain>
    </source>
</reference>
<keyword evidence="20" id="KW-1185">Reference proteome</keyword>
<dbReference type="Gene3D" id="3.30.342.10">
    <property type="entry name" value="DNA Polymerase, chain B, domain 1"/>
    <property type="match status" value="1"/>
</dbReference>
<keyword evidence="6" id="KW-0540">Nuclease</keyword>
<dbReference type="GO" id="GO:0008296">
    <property type="term" value="F:3'-5'-DNA exonuclease activity"/>
    <property type="evidence" value="ECO:0007669"/>
    <property type="project" value="TreeGrafter"/>
</dbReference>
<dbReference type="GO" id="GO:0006297">
    <property type="term" value="P:nucleotide-excision repair, DNA gap filling"/>
    <property type="evidence" value="ECO:0007669"/>
    <property type="project" value="TreeGrafter"/>
</dbReference>
<evidence type="ECO:0000256" key="2">
    <source>
        <dbReference type="ARBA" id="ARBA00005755"/>
    </source>
</evidence>
<accession>A0A830HUT8</accession>
<evidence type="ECO:0000259" key="16">
    <source>
        <dbReference type="Pfam" id="PF00136"/>
    </source>
</evidence>
<evidence type="ECO:0000256" key="10">
    <source>
        <dbReference type="ARBA" id="ARBA00022932"/>
    </source>
</evidence>
<keyword evidence="9" id="KW-0269">Exonuclease</keyword>
<dbReference type="SUPFAM" id="SSF53098">
    <property type="entry name" value="Ribonuclease H-like"/>
    <property type="match status" value="1"/>
</dbReference>
<name>A0A830HUT8_9CHLO</name>
<evidence type="ECO:0000256" key="1">
    <source>
        <dbReference type="ARBA" id="ARBA00004123"/>
    </source>
</evidence>
<dbReference type="InterPro" id="IPR006172">
    <property type="entry name" value="DNA-dir_DNA_pol_B"/>
</dbReference>
<dbReference type="CDD" id="cd05533">
    <property type="entry name" value="POLBc_delta"/>
    <property type="match status" value="1"/>
</dbReference>
<dbReference type="InterPro" id="IPR023211">
    <property type="entry name" value="DNA_pol_palm_dom_sf"/>
</dbReference>
<evidence type="ECO:0000256" key="12">
    <source>
        <dbReference type="ARBA" id="ARBA00023242"/>
    </source>
</evidence>
<dbReference type="Gene3D" id="1.10.287.690">
    <property type="entry name" value="Helix hairpin bin"/>
    <property type="match status" value="1"/>
</dbReference>
<comment type="similarity">
    <text evidence="2 14">Belongs to the DNA polymerase type-B family.</text>
</comment>
<keyword evidence="7" id="KW-0479">Metal-binding</keyword>
<dbReference type="GO" id="GO:0000166">
    <property type="term" value="F:nucleotide binding"/>
    <property type="evidence" value="ECO:0007669"/>
    <property type="project" value="InterPro"/>
</dbReference>
<keyword evidence="3 14" id="KW-0808">Transferase</keyword>
<dbReference type="Proteomes" id="UP000660262">
    <property type="component" value="Unassembled WGS sequence"/>
</dbReference>
<keyword evidence="4 14" id="KW-0548">Nucleotidyltransferase</keyword>
<dbReference type="InterPro" id="IPR012337">
    <property type="entry name" value="RNaseH-like_sf"/>
</dbReference>
<dbReference type="FunFam" id="1.10.287.690:FF:000001">
    <property type="entry name" value="DNA polymerase"/>
    <property type="match status" value="1"/>
</dbReference>
<dbReference type="InterPro" id="IPR006134">
    <property type="entry name" value="DNA-dir_DNA_pol_B_multi_dom"/>
</dbReference>
<comment type="subcellular location">
    <subcellularLocation>
        <location evidence="1">Nucleus</location>
    </subcellularLocation>
</comment>